<dbReference type="SUPFAM" id="SSF53686">
    <property type="entry name" value="Tryptophan synthase beta subunit-like PLP-dependent enzymes"/>
    <property type="match status" value="1"/>
</dbReference>
<keyword evidence="4" id="KW-0456">Lyase</keyword>
<gene>
    <name evidence="7" type="ORF">KIPB_007710</name>
</gene>
<evidence type="ECO:0000256" key="1">
    <source>
        <dbReference type="ARBA" id="ARBA00001933"/>
    </source>
</evidence>
<dbReference type="InterPro" id="IPR036052">
    <property type="entry name" value="TrpB-like_PALP_sf"/>
</dbReference>
<evidence type="ECO:0000313" key="8">
    <source>
        <dbReference type="Proteomes" id="UP000265618"/>
    </source>
</evidence>
<dbReference type="InterPro" id="IPR001926">
    <property type="entry name" value="TrpB-like_PALP"/>
</dbReference>
<evidence type="ECO:0000313" key="7">
    <source>
        <dbReference type="EMBL" id="GIQ85951.1"/>
    </source>
</evidence>
<keyword evidence="3 5" id="KW-0663">Pyridoxal phosphate</keyword>
<dbReference type="AlphaFoldDB" id="A0A9K3CZ65"/>
<dbReference type="InterPro" id="IPR050147">
    <property type="entry name" value="Ser/Thr_Dehydratase"/>
</dbReference>
<evidence type="ECO:0000256" key="2">
    <source>
        <dbReference type="ARBA" id="ARBA00005517"/>
    </source>
</evidence>
<comment type="similarity">
    <text evidence="2">Belongs to the threonine synthase family.</text>
</comment>
<name>A0A9K3CZ65_9EUKA</name>
<evidence type="ECO:0000259" key="6">
    <source>
        <dbReference type="Pfam" id="PF00291"/>
    </source>
</evidence>
<dbReference type="GO" id="GO:0003941">
    <property type="term" value="F:L-serine ammonia-lyase activity"/>
    <property type="evidence" value="ECO:0007669"/>
    <property type="project" value="TreeGrafter"/>
</dbReference>
<keyword evidence="8" id="KW-1185">Reference proteome</keyword>
<feature type="modified residue" description="N6-(pyridoxal phosphate)lysine" evidence="5">
    <location>
        <position position="108"/>
    </location>
</feature>
<dbReference type="Pfam" id="PF00291">
    <property type="entry name" value="PALP"/>
    <property type="match status" value="1"/>
</dbReference>
<organism evidence="7 8">
    <name type="scientific">Kipferlia bialata</name>
    <dbReference type="NCBI Taxonomy" id="797122"/>
    <lineage>
        <taxon>Eukaryota</taxon>
        <taxon>Metamonada</taxon>
        <taxon>Carpediemonas-like organisms</taxon>
        <taxon>Kipferlia</taxon>
    </lineage>
</organism>
<protein>
    <submittedName>
        <fullName evidence="7">Threonine synthase-like protein</fullName>
    </submittedName>
</protein>
<dbReference type="PANTHER" id="PTHR48078:SF6">
    <property type="entry name" value="L-THREONINE DEHYDRATASE CATABOLIC TDCB"/>
    <property type="match status" value="1"/>
</dbReference>
<evidence type="ECO:0000256" key="3">
    <source>
        <dbReference type="ARBA" id="ARBA00022898"/>
    </source>
</evidence>
<dbReference type="InterPro" id="IPR004450">
    <property type="entry name" value="Thr_synthase-like"/>
</dbReference>
<dbReference type="GO" id="GO:0009097">
    <property type="term" value="P:isoleucine biosynthetic process"/>
    <property type="evidence" value="ECO:0007669"/>
    <property type="project" value="TreeGrafter"/>
</dbReference>
<dbReference type="NCBIfam" id="TIGR00260">
    <property type="entry name" value="thrC"/>
    <property type="match status" value="1"/>
</dbReference>
<dbReference type="Proteomes" id="UP000265618">
    <property type="component" value="Unassembled WGS sequence"/>
</dbReference>
<comment type="cofactor">
    <cofactor evidence="1 5">
        <name>pyridoxal 5'-phosphate</name>
        <dbReference type="ChEBI" id="CHEBI:597326"/>
    </cofactor>
</comment>
<dbReference type="Gene3D" id="3.40.50.1100">
    <property type="match status" value="2"/>
</dbReference>
<feature type="domain" description="Tryptophan synthase beta chain-like PALP" evidence="6">
    <location>
        <begin position="72"/>
        <end position="381"/>
    </location>
</feature>
<proteinExistence type="inferred from homology"/>
<dbReference type="GO" id="GO:0004794">
    <property type="term" value="F:threonine deaminase activity"/>
    <property type="evidence" value="ECO:0007669"/>
    <property type="project" value="TreeGrafter"/>
</dbReference>
<comment type="caution">
    <text evidence="7">The sequence shown here is derived from an EMBL/GenBank/DDBJ whole genome shotgun (WGS) entry which is preliminary data.</text>
</comment>
<dbReference type="OrthoDB" id="7773036at2759"/>
<accession>A0A9K3CZ65</accession>
<dbReference type="PANTHER" id="PTHR48078">
    <property type="entry name" value="THREONINE DEHYDRATASE, MITOCHONDRIAL-RELATED"/>
    <property type="match status" value="1"/>
</dbReference>
<sequence length="416" mass="43460">MNHVTGLVCCQCGETFPIEKEFRYTCTKCGHNLNVTYDYAGIRSDVDKGLKGKGVFRYMPFLPLSAPASLPLLVGETPLMKVDRLASNVGVKTLYLKDEGRNPTGSLKDRASALIVAYAKEQGYPIVTTASTGNAGAALAGIAASVGMNTVILVPKTAPVAKIAQLQTFGATVILVDGTYDMAFELCTRAAEKYGWYSRSTGINSFTSEGKKTVSLEIAEQTGEYKGTAWSVPDWVCVSVGDGNIVTGVYKGFRDLHAAGLIDRMPQILGVNSTRSNYCYKAWAEKRDPATMDPVVADTRADSIAAGLPADRVNAVKAIQATNGAFVQVEDAAILAEIPTIGSLTGVFAEPAASCAVAGLRQAVLDGTIPADAEVCAIITGTGLKDVAAAQSQCSAAPVVAVGDGDVAKVAEIAKA</sequence>
<evidence type="ECO:0000256" key="4">
    <source>
        <dbReference type="ARBA" id="ARBA00023239"/>
    </source>
</evidence>
<evidence type="ECO:0000256" key="5">
    <source>
        <dbReference type="PIRSR" id="PIRSR604450-51"/>
    </source>
</evidence>
<dbReference type="EMBL" id="BDIP01002226">
    <property type="protein sequence ID" value="GIQ85951.1"/>
    <property type="molecule type" value="Genomic_DNA"/>
</dbReference>
<dbReference type="GO" id="GO:0006567">
    <property type="term" value="P:L-threonine catabolic process"/>
    <property type="evidence" value="ECO:0007669"/>
    <property type="project" value="TreeGrafter"/>
</dbReference>
<reference evidence="7 8" key="1">
    <citation type="journal article" date="2018" name="PLoS ONE">
        <title>The draft genome of Kipferlia bialata reveals reductive genome evolution in fornicate parasites.</title>
        <authorList>
            <person name="Tanifuji G."/>
            <person name="Takabayashi S."/>
            <person name="Kume K."/>
            <person name="Takagi M."/>
            <person name="Nakayama T."/>
            <person name="Kamikawa R."/>
            <person name="Inagaki Y."/>
            <person name="Hashimoto T."/>
        </authorList>
    </citation>
    <scope>NUCLEOTIDE SEQUENCE [LARGE SCALE GENOMIC DNA]</scope>
    <source>
        <strain evidence="7">NY0173</strain>
    </source>
</reference>
<dbReference type="GO" id="GO:0006565">
    <property type="term" value="P:L-serine catabolic process"/>
    <property type="evidence" value="ECO:0007669"/>
    <property type="project" value="TreeGrafter"/>
</dbReference>